<dbReference type="GeneID" id="301125202"/>
<reference evidence="1 2" key="1">
    <citation type="submission" date="2016-10" db="EMBL/GenBank/DDBJ databases">
        <title>The whole genome sequencing and assembly of Aeribacillus pallidus KCTC3564 strain.</title>
        <authorList>
            <person name="Lee Y.-J."/>
            <person name="Park M.-K."/>
            <person name="Yi H."/>
            <person name="Bahn Y.-S."/>
            <person name="Kim J.F."/>
            <person name="Lee D.-W."/>
        </authorList>
    </citation>
    <scope>NUCLEOTIDE SEQUENCE [LARGE SCALE GENOMIC DNA]</scope>
    <source>
        <strain evidence="1 2">KCTC3564</strain>
    </source>
</reference>
<evidence type="ECO:0000313" key="2">
    <source>
        <dbReference type="Proteomes" id="UP000214606"/>
    </source>
</evidence>
<accession>A0A163ZQS4</accession>
<dbReference type="InterPro" id="IPR020260">
    <property type="entry name" value="Uncharacterised_YueH"/>
</dbReference>
<proteinExistence type="predicted"/>
<name>A0A163ZQS4_9BACI</name>
<sequence>MKVRKANIIHNGEEIRNVYIYENKKEEYILVAVPQLEWSKIIKYEEINDKTREHLQNSIAKRSNENIAISLSSKITQWIQEM</sequence>
<protein>
    <submittedName>
        <fullName evidence="1">Uncharacterized protein</fullName>
    </submittedName>
</protein>
<gene>
    <name evidence="1" type="ORF">AP3564_09150</name>
</gene>
<dbReference type="EMBL" id="CP017703">
    <property type="protein sequence ID" value="ASS90378.1"/>
    <property type="molecule type" value="Genomic_DNA"/>
</dbReference>
<dbReference type="KEGG" id="apak:AP3564_09150"/>
<evidence type="ECO:0000313" key="1">
    <source>
        <dbReference type="EMBL" id="ASS90378.1"/>
    </source>
</evidence>
<dbReference type="Proteomes" id="UP000214606">
    <property type="component" value="Chromosome"/>
</dbReference>
<dbReference type="Pfam" id="PF14166">
    <property type="entry name" value="YueH"/>
    <property type="match status" value="1"/>
</dbReference>
<accession>A0A223E539</accession>
<dbReference type="AlphaFoldDB" id="A0A163ZQS4"/>
<dbReference type="RefSeq" id="WP_066249236.1">
    <property type="nucleotide sequence ID" value="NZ_CP017703.1"/>
</dbReference>
<organism evidence="1 2">
    <name type="scientific">Aeribacillus pallidus</name>
    <dbReference type="NCBI Taxonomy" id="33936"/>
    <lineage>
        <taxon>Bacteria</taxon>
        <taxon>Bacillati</taxon>
        <taxon>Bacillota</taxon>
        <taxon>Bacilli</taxon>
        <taxon>Bacillales</taxon>
        <taxon>Bacillaceae</taxon>
        <taxon>Aeribacillus</taxon>
    </lineage>
</organism>